<proteinExistence type="predicted"/>
<evidence type="ECO:0008006" key="6">
    <source>
        <dbReference type="Google" id="ProtNLM"/>
    </source>
</evidence>
<dbReference type="Proteomes" id="UP000646776">
    <property type="component" value="Unassembled WGS sequence"/>
</dbReference>
<reference evidence="4" key="1">
    <citation type="journal article" date="2014" name="Int. J. Syst. Evol. Microbiol.">
        <title>Complete genome sequence of Corynebacterium casei LMG S-19264T (=DSM 44701T), isolated from a smear-ripened cheese.</title>
        <authorList>
            <consortium name="US DOE Joint Genome Institute (JGI-PGF)"/>
            <person name="Walter F."/>
            <person name="Albersmeier A."/>
            <person name="Kalinowski J."/>
            <person name="Ruckert C."/>
        </authorList>
    </citation>
    <scope>NUCLEOTIDE SEQUENCE</scope>
    <source>
        <strain evidence="4">JCM 4125</strain>
    </source>
</reference>
<evidence type="ECO:0000256" key="2">
    <source>
        <dbReference type="ARBA" id="ARBA00022898"/>
    </source>
</evidence>
<dbReference type="InterPro" id="IPR036188">
    <property type="entry name" value="FAD/NAD-bd_sf"/>
</dbReference>
<accession>A0A918HM07</accession>
<dbReference type="EMBL" id="BMSA01000025">
    <property type="protein sequence ID" value="GGT79985.1"/>
    <property type="molecule type" value="Genomic_DNA"/>
</dbReference>
<evidence type="ECO:0000313" key="5">
    <source>
        <dbReference type="Proteomes" id="UP000646776"/>
    </source>
</evidence>
<sequence>MSCGFSSPAPAVAGPVLAYWLTRHGFSVTVVERAPAPRRTGGHAVDLFRRGAWATLQALGADGYRELGRATLSATRRLVEGIAAIDGLTVLGSPDASLVAIGSDTLDLFALADEARQHGFYLQPQLSLGADLPANLHLTLTGVSEQGVDALLAVIAAAADAVRPLGPPVPSPELVALVAELDLTTLDDASFAALLPAVGFDPSGAGAGRMAAVNRLLDALPPTIREDIVTRFLSALYSPHLGG</sequence>
<protein>
    <recommendedName>
        <fullName evidence="6">FAD-dependent oxidoreductase</fullName>
    </recommendedName>
</protein>
<keyword evidence="2" id="KW-0663">Pyridoxal phosphate</keyword>
<dbReference type="SUPFAM" id="SSF51905">
    <property type="entry name" value="FAD/NAD(P)-binding domain"/>
    <property type="match status" value="1"/>
</dbReference>
<evidence type="ECO:0000313" key="4">
    <source>
        <dbReference type="EMBL" id="GGT79985.1"/>
    </source>
</evidence>
<dbReference type="GO" id="GO:0016831">
    <property type="term" value="F:carboxy-lyase activity"/>
    <property type="evidence" value="ECO:0007669"/>
    <property type="project" value="UniProtKB-ARBA"/>
</dbReference>
<dbReference type="InterPro" id="IPR050477">
    <property type="entry name" value="GrpII_AminoAcid_Decarb"/>
</dbReference>
<dbReference type="PANTHER" id="PTHR42735">
    <property type="match status" value="1"/>
</dbReference>
<keyword evidence="5" id="KW-1185">Reference proteome</keyword>
<name>A0A918HM07_9ACTN</name>
<organism evidence="4 5">
    <name type="scientific">Streptomyces phaeofaciens</name>
    <dbReference type="NCBI Taxonomy" id="68254"/>
    <lineage>
        <taxon>Bacteria</taxon>
        <taxon>Bacillati</taxon>
        <taxon>Actinomycetota</taxon>
        <taxon>Actinomycetes</taxon>
        <taxon>Kitasatosporales</taxon>
        <taxon>Streptomycetaceae</taxon>
        <taxon>Streptomyces</taxon>
    </lineage>
</organism>
<dbReference type="Gene3D" id="3.90.1150.10">
    <property type="entry name" value="Aspartate Aminotransferase, domain 1"/>
    <property type="match status" value="1"/>
</dbReference>
<dbReference type="InterPro" id="IPR015422">
    <property type="entry name" value="PyrdxlP-dep_Trfase_small"/>
</dbReference>
<dbReference type="SUPFAM" id="SSF53383">
    <property type="entry name" value="PLP-dependent transferases"/>
    <property type="match status" value="1"/>
</dbReference>
<comment type="cofactor">
    <cofactor evidence="1">
        <name>pyridoxal 5'-phosphate</name>
        <dbReference type="ChEBI" id="CHEBI:597326"/>
    </cofactor>
</comment>
<dbReference type="PANTHER" id="PTHR42735:SF6">
    <property type="entry name" value="SPHINGOSINE-1-PHOSPHATE LYASE 1"/>
    <property type="match status" value="1"/>
</dbReference>
<comment type="caution">
    <text evidence="4">The sequence shown here is derived from an EMBL/GenBank/DDBJ whole genome shotgun (WGS) entry which is preliminary data.</text>
</comment>
<dbReference type="InterPro" id="IPR015424">
    <property type="entry name" value="PyrdxlP-dep_Trfase"/>
</dbReference>
<keyword evidence="3" id="KW-0456">Lyase</keyword>
<evidence type="ECO:0000256" key="3">
    <source>
        <dbReference type="ARBA" id="ARBA00023239"/>
    </source>
</evidence>
<evidence type="ECO:0000256" key="1">
    <source>
        <dbReference type="ARBA" id="ARBA00001933"/>
    </source>
</evidence>
<gene>
    <name evidence="4" type="ORF">GCM10010226_68000</name>
</gene>
<reference evidence="4" key="2">
    <citation type="submission" date="2020-09" db="EMBL/GenBank/DDBJ databases">
        <authorList>
            <person name="Sun Q."/>
            <person name="Ohkuma M."/>
        </authorList>
    </citation>
    <scope>NUCLEOTIDE SEQUENCE</scope>
    <source>
        <strain evidence="4">JCM 4125</strain>
    </source>
</reference>
<dbReference type="AlphaFoldDB" id="A0A918HM07"/>